<keyword evidence="2" id="KW-0812">Transmembrane</keyword>
<sequence>MLARLALLFVLVPAAELALLYWLAGYIGFWPEIALIVLTGLTGAALAKYQGAATLRRFRADAAAGRMPADAAIDGVLILVAGAFLLTPGLMTDVAGFSLLIPGLRRQIKRGAAAYFKGRVTMSVASFVPPQRRPDVVVVEPNRLDETQPRPGESSPDRG</sequence>
<feature type="transmembrane region" description="Helical" evidence="2">
    <location>
        <begin position="76"/>
        <end position="101"/>
    </location>
</feature>
<feature type="region of interest" description="Disordered" evidence="1">
    <location>
        <begin position="139"/>
        <end position="159"/>
    </location>
</feature>
<dbReference type="OrthoDB" id="9792788at2"/>
<dbReference type="Pfam" id="PF04186">
    <property type="entry name" value="FxsA"/>
    <property type="match status" value="1"/>
</dbReference>
<evidence type="ECO:0000313" key="4">
    <source>
        <dbReference type="Proteomes" id="UP000318741"/>
    </source>
</evidence>
<accession>A0A517P9T7</accession>
<dbReference type="GO" id="GO:0016020">
    <property type="term" value="C:membrane"/>
    <property type="evidence" value="ECO:0007669"/>
    <property type="project" value="InterPro"/>
</dbReference>
<dbReference type="EMBL" id="CP036265">
    <property type="protein sequence ID" value="QDT16143.1"/>
    <property type="molecule type" value="Genomic_DNA"/>
</dbReference>
<keyword evidence="2" id="KW-0472">Membrane</keyword>
<dbReference type="PANTHER" id="PTHR35335:SF1">
    <property type="entry name" value="UPF0716 PROTEIN FXSA"/>
    <property type="match status" value="1"/>
</dbReference>
<proteinExistence type="predicted"/>
<name>A0A517P9T7_9PLAN</name>
<dbReference type="KEGG" id="acaf:CA12_22410"/>
<dbReference type="Proteomes" id="UP000318741">
    <property type="component" value="Chromosome"/>
</dbReference>
<feature type="transmembrane region" description="Helical" evidence="2">
    <location>
        <begin position="27"/>
        <end position="47"/>
    </location>
</feature>
<protein>
    <submittedName>
        <fullName evidence="3">Phage T7 F exclusion suppressor FxsA</fullName>
    </submittedName>
</protein>
<evidence type="ECO:0000313" key="3">
    <source>
        <dbReference type="EMBL" id="QDT16143.1"/>
    </source>
</evidence>
<gene>
    <name evidence="3" type="ORF">CA12_22410</name>
</gene>
<dbReference type="NCBIfam" id="NF008528">
    <property type="entry name" value="PRK11463.1-2"/>
    <property type="match status" value="1"/>
</dbReference>
<evidence type="ECO:0000256" key="2">
    <source>
        <dbReference type="SAM" id="Phobius"/>
    </source>
</evidence>
<organism evidence="3 4">
    <name type="scientific">Alienimonas californiensis</name>
    <dbReference type="NCBI Taxonomy" id="2527989"/>
    <lineage>
        <taxon>Bacteria</taxon>
        <taxon>Pseudomonadati</taxon>
        <taxon>Planctomycetota</taxon>
        <taxon>Planctomycetia</taxon>
        <taxon>Planctomycetales</taxon>
        <taxon>Planctomycetaceae</taxon>
        <taxon>Alienimonas</taxon>
    </lineage>
</organism>
<dbReference type="InterPro" id="IPR007313">
    <property type="entry name" value="FxsA"/>
</dbReference>
<evidence type="ECO:0000256" key="1">
    <source>
        <dbReference type="SAM" id="MobiDB-lite"/>
    </source>
</evidence>
<reference evidence="3 4" key="1">
    <citation type="submission" date="2019-02" db="EMBL/GenBank/DDBJ databases">
        <title>Deep-cultivation of Planctomycetes and their phenomic and genomic characterization uncovers novel biology.</title>
        <authorList>
            <person name="Wiegand S."/>
            <person name="Jogler M."/>
            <person name="Boedeker C."/>
            <person name="Pinto D."/>
            <person name="Vollmers J."/>
            <person name="Rivas-Marin E."/>
            <person name="Kohn T."/>
            <person name="Peeters S.H."/>
            <person name="Heuer A."/>
            <person name="Rast P."/>
            <person name="Oberbeckmann S."/>
            <person name="Bunk B."/>
            <person name="Jeske O."/>
            <person name="Meyerdierks A."/>
            <person name="Storesund J.E."/>
            <person name="Kallscheuer N."/>
            <person name="Luecker S."/>
            <person name="Lage O.M."/>
            <person name="Pohl T."/>
            <person name="Merkel B.J."/>
            <person name="Hornburger P."/>
            <person name="Mueller R.-W."/>
            <person name="Bruemmer F."/>
            <person name="Labrenz M."/>
            <person name="Spormann A.M."/>
            <person name="Op den Camp H."/>
            <person name="Overmann J."/>
            <person name="Amann R."/>
            <person name="Jetten M.S.M."/>
            <person name="Mascher T."/>
            <person name="Medema M.H."/>
            <person name="Devos D.P."/>
            <person name="Kaster A.-K."/>
            <person name="Ovreas L."/>
            <person name="Rohde M."/>
            <person name="Galperin M.Y."/>
            <person name="Jogler C."/>
        </authorList>
    </citation>
    <scope>NUCLEOTIDE SEQUENCE [LARGE SCALE GENOMIC DNA]</scope>
    <source>
        <strain evidence="3 4">CA12</strain>
    </source>
</reference>
<dbReference type="RefSeq" id="WP_145359012.1">
    <property type="nucleotide sequence ID" value="NZ_CP036265.1"/>
</dbReference>
<keyword evidence="4" id="KW-1185">Reference proteome</keyword>
<dbReference type="PANTHER" id="PTHR35335">
    <property type="entry name" value="UPF0716 PROTEIN FXSA"/>
    <property type="match status" value="1"/>
</dbReference>
<keyword evidence="2" id="KW-1133">Transmembrane helix</keyword>
<dbReference type="AlphaFoldDB" id="A0A517P9T7"/>